<name>A0A067L404_JATCU</name>
<keyword evidence="2" id="KW-1185">Reference proteome</keyword>
<proteinExistence type="predicted"/>
<organism evidence="1 2">
    <name type="scientific">Jatropha curcas</name>
    <name type="common">Barbados nut</name>
    <dbReference type="NCBI Taxonomy" id="180498"/>
    <lineage>
        <taxon>Eukaryota</taxon>
        <taxon>Viridiplantae</taxon>
        <taxon>Streptophyta</taxon>
        <taxon>Embryophyta</taxon>
        <taxon>Tracheophyta</taxon>
        <taxon>Spermatophyta</taxon>
        <taxon>Magnoliopsida</taxon>
        <taxon>eudicotyledons</taxon>
        <taxon>Gunneridae</taxon>
        <taxon>Pentapetalae</taxon>
        <taxon>rosids</taxon>
        <taxon>fabids</taxon>
        <taxon>Malpighiales</taxon>
        <taxon>Euphorbiaceae</taxon>
        <taxon>Crotonoideae</taxon>
        <taxon>Jatropheae</taxon>
        <taxon>Jatropha</taxon>
    </lineage>
</organism>
<evidence type="ECO:0000313" key="2">
    <source>
        <dbReference type="Proteomes" id="UP000027138"/>
    </source>
</evidence>
<gene>
    <name evidence="1" type="ORF">JCGZ_26685</name>
</gene>
<reference evidence="1 2" key="1">
    <citation type="journal article" date="2014" name="PLoS ONE">
        <title>Global Analysis of Gene Expression Profiles in Physic Nut (Jatropha curcas L.) Seedlings Exposed to Salt Stress.</title>
        <authorList>
            <person name="Zhang L."/>
            <person name="Zhang C."/>
            <person name="Wu P."/>
            <person name="Chen Y."/>
            <person name="Li M."/>
            <person name="Jiang H."/>
            <person name="Wu G."/>
        </authorList>
    </citation>
    <scope>NUCLEOTIDE SEQUENCE [LARGE SCALE GENOMIC DNA]</scope>
    <source>
        <strain evidence="2">cv. GZQX0401</strain>
        <tissue evidence="1">Young leaves</tissue>
    </source>
</reference>
<sequence>MAAENVADWLPGDAVIDPVTRPVSHDMKLQEFIPDAGTSISLWQYLPSHLCCGIS</sequence>
<accession>A0A067L404</accession>
<protein>
    <submittedName>
        <fullName evidence="1">Uncharacterized protein</fullName>
    </submittedName>
</protein>
<dbReference type="AlphaFoldDB" id="A0A067L404"/>
<evidence type="ECO:0000313" key="1">
    <source>
        <dbReference type="EMBL" id="KDP43152.1"/>
    </source>
</evidence>
<dbReference type="EMBL" id="KK914280">
    <property type="protein sequence ID" value="KDP43152.1"/>
    <property type="molecule type" value="Genomic_DNA"/>
</dbReference>
<dbReference type="Proteomes" id="UP000027138">
    <property type="component" value="Unassembled WGS sequence"/>
</dbReference>